<gene>
    <name evidence="2" type="ORF">CEN46_01130</name>
</gene>
<keyword evidence="1" id="KW-0812">Transmembrane</keyword>
<dbReference type="AlphaFoldDB" id="A0A2N6LPA2"/>
<sequence length="113" mass="13041">MSEPKHKYRTVNVTVGKQPNIGPFPSDQVIPWIIISGVSYFLGRGLLKLNWIWTCGIAAWGISTWWVLTANGAWRILSKFIDTPNWVRVRVPYQRICTWRGNREQGTGNRKDL</sequence>
<dbReference type="Proteomes" id="UP000235081">
    <property type="component" value="Unassembled WGS sequence"/>
</dbReference>
<keyword evidence="1" id="KW-1133">Transmembrane helix</keyword>
<name>A0A2N6LPA2_9CYAN</name>
<evidence type="ECO:0000313" key="3">
    <source>
        <dbReference type="Proteomes" id="UP000235081"/>
    </source>
</evidence>
<evidence type="ECO:0000256" key="1">
    <source>
        <dbReference type="SAM" id="Phobius"/>
    </source>
</evidence>
<comment type="caution">
    <text evidence="2">The sequence shown here is derived from an EMBL/GenBank/DDBJ whole genome shotgun (WGS) entry which is preliminary data.</text>
</comment>
<dbReference type="RefSeq" id="WP_102180098.1">
    <property type="nucleotide sequence ID" value="NZ_NMQE01000028.1"/>
</dbReference>
<evidence type="ECO:0000313" key="2">
    <source>
        <dbReference type="EMBL" id="PMB27571.1"/>
    </source>
</evidence>
<accession>A0A2N6LPA2</accession>
<organism evidence="2 3">
    <name type="scientific">Fischerella thermalis CCMEE 5318</name>
    <dbReference type="NCBI Taxonomy" id="2019666"/>
    <lineage>
        <taxon>Bacteria</taxon>
        <taxon>Bacillati</taxon>
        <taxon>Cyanobacteriota</taxon>
        <taxon>Cyanophyceae</taxon>
        <taxon>Nostocales</taxon>
        <taxon>Hapalosiphonaceae</taxon>
        <taxon>Fischerella</taxon>
    </lineage>
</organism>
<dbReference type="EMBL" id="NMQE01000028">
    <property type="protein sequence ID" value="PMB27571.1"/>
    <property type="molecule type" value="Genomic_DNA"/>
</dbReference>
<proteinExistence type="predicted"/>
<feature type="transmembrane region" description="Helical" evidence="1">
    <location>
        <begin position="51"/>
        <end position="69"/>
    </location>
</feature>
<protein>
    <submittedName>
        <fullName evidence="2">Uncharacterized protein</fullName>
    </submittedName>
</protein>
<keyword evidence="1" id="KW-0472">Membrane</keyword>
<reference evidence="2 3" key="1">
    <citation type="submission" date="2017-07" db="EMBL/GenBank/DDBJ databases">
        <title>Genomes of Fischerella (Mastigocladus) sp. strains.</title>
        <authorList>
            <person name="Miller S.R."/>
        </authorList>
    </citation>
    <scope>NUCLEOTIDE SEQUENCE [LARGE SCALE GENOMIC DNA]</scope>
    <source>
        <strain evidence="2 3">CCMEE 5318</strain>
    </source>
</reference>